<dbReference type="PANTHER" id="PTHR43442:SF3">
    <property type="entry name" value="GLUCONOKINASE-RELATED"/>
    <property type="match status" value="1"/>
</dbReference>
<keyword evidence="5 10" id="KW-0547">Nucleotide-binding</keyword>
<keyword evidence="7 10" id="KW-0067">ATP-binding</keyword>
<evidence type="ECO:0000256" key="1">
    <source>
        <dbReference type="ARBA" id="ARBA00004761"/>
    </source>
</evidence>
<dbReference type="PANTHER" id="PTHR43442">
    <property type="entry name" value="GLUCONOKINASE-RELATED"/>
    <property type="match status" value="1"/>
</dbReference>
<sequence>MGVSGSGKSHIGRQLAAETSAVFIDADDYHSPENVAKMSRGEPLTDMDRESWLKTLSELYREHQATGTSLVIGCSALRRHYRDVLRQGAPELHILYLHGSREVLLERINTRGSHFFAGEHMLNSQLDTLELPGTDEAIMCSIENTPKEIIDNFLDELSRRISETQ</sequence>
<evidence type="ECO:0000256" key="9">
    <source>
        <dbReference type="ARBA" id="ARBA00048090"/>
    </source>
</evidence>
<keyword evidence="6 10" id="KW-0418">Kinase</keyword>
<comment type="similarity">
    <text evidence="2 10">Belongs to the gluconokinase GntK/GntV family.</text>
</comment>
<organism evidence="11 12">
    <name type="scientific">Halomonas binhaiensis</name>
    <dbReference type="NCBI Taxonomy" id="2562282"/>
    <lineage>
        <taxon>Bacteria</taxon>
        <taxon>Pseudomonadati</taxon>
        <taxon>Pseudomonadota</taxon>
        <taxon>Gammaproteobacteria</taxon>
        <taxon>Oceanospirillales</taxon>
        <taxon>Halomonadaceae</taxon>
        <taxon>Halomonas</taxon>
    </lineage>
</organism>
<keyword evidence="8" id="KW-0311">Gluconate utilization</keyword>
<evidence type="ECO:0000256" key="7">
    <source>
        <dbReference type="ARBA" id="ARBA00022840"/>
    </source>
</evidence>
<evidence type="ECO:0000256" key="8">
    <source>
        <dbReference type="ARBA" id="ARBA00023064"/>
    </source>
</evidence>
<dbReference type="InterPro" id="IPR027417">
    <property type="entry name" value="P-loop_NTPase"/>
</dbReference>
<dbReference type="GO" id="GO:0046316">
    <property type="term" value="F:gluconokinase activity"/>
    <property type="evidence" value="ECO:0007669"/>
    <property type="project" value="UniProtKB-EC"/>
</dbReference>
<dbReference type="AlphaFoldDB" id="A0A5C1NQM0"/>
<dbReference type="Proteomes" id="UP000324285">
    <property type="component" value="Chromosome"/>
</dbReference>
<accession>A0A5C1NQM0</accession>
<dbReference type="NCBIfam" id="TIGR01313">
    <property type="entry name" value="therm_gnt_kin"/>
    <property type="match status" value="1"/>
</dbReference>
<dbReference type="CDD" id="cd02021">
    <property type="entry name" value="GntK"/>
    <property type="match status" value="1"/>
</dbReference>
<evidence type="ECO:0000256" key="2">
    <source>
        <dbReference type="ARBA" id="ARBA00008420"/>
    </source>
</evidence>
<dbReference type="Pfam" id="PF13671">
    <property type="entry name" value="AAA_33"/>
    <property type="match status" value="1"/>
</dbReference>
<dbReference type="Gene3D" id="3.40.50.300">
    <property type="entry name" value="P-loop containing nucleotide triphosphate hydrolases"/>
    <property type="match status" value="1"/>
</dbReference>
<evidence type="ECO:0000256" key="6">
    <source>
        <dbReference type="ARBA" id="ARBA00022777"/>
    </source>
</evidence>
<dbReference type="GO" id="GO:0005737">
    <property type="term" value="C:cytoplasm"/>
    <property type="evidence" value="ECO:0007669"/>
    <property type="project" value="TreeGrafter"/>
</dbReference>
<dbReference type="KEGG" id="hbh:E4T21_13140"/>
<proteinExistence type="inferred from homology"/>
<comment type="pathway">
    <text evidence="1">Carbohydrate acid metabolism.</text>
</comment>
<evidence type="ECO:0000313" key="11">
    <source>
        <dbReference type="EMBL" id="QEM84089.1"/>
    </source>
</evidence>
<evidence type="ECO:0000313" key="12">
    <source>
        <dbReference type="Proteomes" id="UP000324285"/>
    </source>
</evidence>
<dbReference type="InterPro" id="IPR006001">
    <property type="entry name" value="Therm_gnt_kin"/>
</dbReference>
<dbReference type="OrthoDB" id="9795716at2"/>
<evidence type="ECO:0000256" key="3">
    <source>
        <dbReference type="ARBA" id="ARBA00012054"/>
    </source>
</evidence>
<dbReference type="EC" id="2.7.1.12" evidence="3 10"/>
<comment type="catalytic activity">
    <reaction evidence="9 10">
        <text>D-gluconate + ATP = 6-phospho-D-gluconate + ADP + H(+)</text>
        <dbReference type="Rhea" id="RHEA:19433"/>
        <dbReference type="ChEBI" id="CHEBI:15378"/>
        <dbReference type="ChEBI" id="CHEBI:18391"/>
        <dbReference type="ChEBI" id="CHEBI:30616"/>
        <dbReference type="ChEBI" id="CHEBI:58759"/>
        <dbReference type="ChEBI" id="CHEBI:456216"/>
        <dbReference type="EC" id="2.7.1.12"/>
    </reaction>
</comment>
<name>A0A5C1NQM0_9GAMM</name>
<dbReference type="SUPFAM" id="SSF52540">
    <property type="entry name" value="P-loop containing nucleoside triphosphate hydrolases"/>
    <property type="match status" value="1"/>
</dbReference>
<dbReference type="FunFam" id="3.40.50.300:FF:000522">
    <property type="entry name" value="Gluconokinase"/>
    <property type="match status" value="1"/>
</dbReference>
<evidence type="ECO:0000256" key="4">
    <source>
        <dbReference type="ARBA" id="ARBA00022679"/>
    </source>
</evidence>
<dbReference type="GO" id="GO:0019521">
    <property type="term" value="P:D-gluconate metabolic process"/>
    <property type="evidence" value="ECO:0007669"/>
    <property type="project" value="UniProtKB-KW"/>
</dbReference>
<protein>
    <recommendedName>
        <fullName evidence="3 10">Gluconokinase</fullName>
        <ecNumber evidence="3 10">2.7.1.12</ecNumber>
    </recommendedName>
</protein>
<keyword evidence="12" id="KW-1185">Reference proteome</keyword>
<evidence type="ECO:0000256" key="10">
    <source>
        <dbReference type="RuleBase" id="RU363066"/>
    </source>
</evidence>
<gene>
    <name evidence="11" type="ORF">E4T21_13140</name>
</gene>
<evidence type="ECO:0000256" key="5">
    <source>
        <dbReference type="ARBA" id="ARBA00022741"/>
    </source>
</evidence>
<dbReference type="GO" id="GO:0005524">
    <property type="term" value="F:ATP binding"/>
    <property type="evidence" value="ECO:0007669"/>
    <property type="project" value="UniProtKB-KW"/>
</dbReference>
<dbReference type="EMBL" id="CP038437">
    <property type="protein sequence ID" value="QEM84089.1"/>
    <property type="molecule type" value="Genomic_DNA"/>
</dbReference>
<keyword evidence="4 10" id="KW-0808">Transferase</keyword>
<reference evidence="11" key="1">
    <citation type="submission" date="2021-02" db="EMBL/GenBank/DDBJ databases">
        <title>Strain Y2R2, a novel species of the genus Halomonas.</title>
        <authorList>
            <person name="Huang H."/>
        </authorList>
    </citation>
    <scope>NUCLEOTIDE SEQUENCE</scope>
    <source>
        <strain evidence="11">Y2R2</strain>
    </source>
</reference>